<dbReference type="FunFam" id="3.40.47.10:FF:000028">
    <property type="entry name" value="3-ketoacyl-CoA synthase"/>
    <property type="match status" value="1"/>
</dbReference>
<sequence>MEQLWDHQLSLINQVSFVTFFSLAIFIATFYLMVRPRKIYLVDFACYKPKPEHMCSRELHLELTTLTGKFNEETLAFQKKILERLGFGQKTYICNAFLQTPPNPSIAEARKEAEMVMFGAIDQLLAKTGKNGKDIGILVVNCSVFCPTPSLSAMIVNHYKLRGNIMSYNLGGMGCSAGVVAIDLAKDLLQAHRSTYALVVSTENLTLNWYYGNNKSMLMTNCIFRMGGAAILLSNKPSDRRRSKYELVHTVRTHRGADDKSYGCVYQQDDDNKVVGVALSKDLMAVAGDTLKANITTLGPLVLPMSEQLMFLAALIARKLFKKAKLKPYIPDFKLAFEHFCIHAGGRAVLDEMEKNLQLSEYHMEPSRMTLYRFGNTSSSSLWYELAYCEAKGRMKNGDRTWQIAFGSGFKCNSAVWRALRSIDPTKEKILNPWMDEIDDFPVHVPQVATIFG</sequence>
<comment type="pathway">
    <text evidence="2 10">Lipid metabolism; fatty acid biosynthesis.</text>
</comment>
<feature type="domain" description="FAE" evidence="12">
    <location>
        <begin position="31"/>
        <end position="320"/>
    </location>
</feature>
<dbReference type="InterPro" id="IPR013601">
    <property type="entry name" value="FAE1_typ3_polyketide_synth"/>
</dbReference>
<evidence type="ECO:0000256" key="3">
    <source>
        <dbReference type="ARBA" id="ARBA00005531"/>
    </source>
</evidence>
<dbReference type="Proteomes" id="UP001161247">
    <property type="component" value="Chromosome 2"/>
</dbReference>
<dbReference type="GO" id="GO:0009922">
    <property type="term" value="F:fatty acid elongase activity"/>
    <property type="evidence" value="ECO:0007669"/>
    <property type="project" value="UniProtKB-EC"/>
</dbReference>
<dbReference type="Pfam" id="PF08541">
    <property type="entry name" value="ACP_syn_III_C"/>
    <property type="match status" value="1"/>
</dbReference>
<evidence type="ECO:0000256" key="1">
    <source>
        <dbReference type="ARBA" id="ARBA00004370"/>
    </source>
</evidence>
<keyword evidence="7 11" id="KW-0472">Membrane</keyword>
<evidence type="ECO:0000256" key="4">
    <source>
        <dbReference type="ARBA" id="ARBA00022679"/>
    </source>
</evidence>
<comment type="similarity">
    <text evidence="3 10">Belongs to the thiolase-like superfamily. Chalcone/stilbene synthases family.</text>
</comment>
<keyword evidence="15" id="KW-1185">Reference proteome</keyword>
<keyword evidence="5 11" id="KW-0812">Transmembrane</keyword>
<dbReference type="InterPro" id="IPR012392">
    <property type="entry name" value="3-ktacl-CoA_syn"/>
</dbReference>
<feature type="transmembrane region" description="Helical" evidence="11">
    <location>
        <begin position="135"/>
        <end position="159"/>
    </location>
</feature>
<dbReference type="CDD" id="cd00831">
    <property type="entry name" value="CHS_like"/>
    <property type="match status" value="1"/>
</dbReference>
<evidence type="ECO:0000256" key="5">
    <source>
        <dbReference type="ARBA" id="ARBA00022692"/>
    </source>
</evidence>
<dbReference type="EMBL" id="OX459119">
    <property type="protein sequence ID" value="CAI9097005.1"/>
    <property type="molecule type" value="Genomic_DNA"/>
</dbReference>
<dbReference type="GO" id="GO:0006633">
    <property type="term" value="P:fatty acid biosynthetic process"/>
    <property type="evidence" value="ECO:0007669"/>
    <property type="project" value="InterPro"/>
</dbReference>
<dbReference type="Gene3D" id="3.40.47.10">
    <property type="match status" value="1"/>
</dbReference>
<dbReference type="InterPro" id="IPR016039">
    <property type="entry name" value="Thiolase-like"/>
</dbReference>
<gene>
    <name evidence="14" type="ORF">OLC1_LOCUS7615</name>
</gene>
<dbReference type="AlphaFoldDB" id="A0AAV1CPQ1"/>
<dbReference type="PANTHER" id="PTHR31561">
    <property type="entry name" value="3-KETOACYL-COA SYNTHASE"/>
    <property type="match status" value="1"/>
</dbReference>
<keyword evidence="6 11" id="KW-1133">Transmembrane helix</keyword>
<dbReference type="PIRSF" id="PIRSF036417">
    <property type="entry name" value="3-ktacl-CoA_syn"/>
    <property type="match status" value="1"/>
</dbReference>
<reference evidence="14" key="1">
    <citation type="submission" date="2023-03" db="EMBL/GenBank/DDBJ databases">
        <authorList>
            <person name="Julca I."/>
        </authorList>
    </citation>
    <scope>NUCLEOTIDE SEQUENCE</scope>
</reference>
<protein>
    <recommendedName>
        <fullName evidence="10">3-ketoacyl-CoA synthase</fullName>
        <ecNumber evidence="10">2.3.1.-</ecNumber>
    </recommendedName>
</protein>
<comment type="subcellular location">
    <subcellularLocation>
        <location evidence="1">Membrane</location>
    </subcellularLocation>
</comment>
<evidence type="ECO:0000256" key="10">
    <source>
        <dbReference type="PIRNR" id="PIRNR036417"/>
    </source>
</evidence>
<proteinExistence type="inferred from homology"/>
<keyword evidence="8 10" id="KW-0012">Acyltransferase</keyword>
<dbReference type="GO" id="GO:0016020">
    <property type="term" value="C:membrane"/>
    <property type="evidence" value="ECO:0007669"/>
    <property type="project" value="UniProtKB-SubCell"/>
</dbReference>
<dbReference type="EC" id="2.3.1.-" evidence="10"/>
<dbReference type="Pfam" id="PF08392">
    <property type="entry name" value="FAE1_CUT1_RppA"/>
    <property type="match status" value="1"/>
</dbReference>
<feature type="domain" description="Beta-ketoacyl-[acyl-carrier-protein] synthase III C-terminal" evidence="13">
    <location>
        <begin position="338"/>
        <end position="418"/>
    </location>
</feature>
<organism evidence="14 15">
    <name type="scientific">Oldenlandia corymbosa var. corymbosa</name>
    <dbReference type="NCBI Taxonomy" id="529605"/>
    <lineage>
        <taxon>Eukaryota</taxon>
        <taxon>Viridiplantae</taxon>
        <taxon>Streptophyta</taxon>
        <taxon>Embryophyta</taxon>
        <taxon>Tracheophyta</taxon>
        <taxon>Spermatophyta</taxon>
        <taxon>Magnoliopsida</taxon>
        <taxon>eudicotyledons</taxon>
        <taxon>Gunneridae</taxon>
        <taxon>Pentapetalae</taxon>
        <taxon>asterids</taxon>
        <taxon>lamiids</taxon>
        <taxon>Gentianales</taxon>
        <taxon>Rubiaceae</taxon>
        <taxon>Rubioideae</taxon>
        <taxon>Spermacoceae</taxon>
        <taxon>Hedyotis-Oldenlandia complex</taxon>
        <taxon>Oldenlandia</taxon>
    </lineage>
</organism>
<dbReference type="InterPro" id="IPR013747">
    <property type="entry name" value="ACP_syn_III_C"/>
</dbReference>
<evidence type="ECO:0000256" key="11">
    <source>
        <dbReference type="SAM" id="Phobius"/>
    </source>
</evidence>
<evidence type="ECO:0000256" key="6">
    <source>
        <dbReference type="ARBA" id="ARBA00022989"/>
    </source>
</evidence>
<evidence type="ECO:0000256" key="2">
    <source>
        <dbReference type="ARBA" id="ARBA00005194"/>
    </source>
</evidence>
<keyword evidence="4 10" id="KW-0808">Transferase</keyword>
<name>A0AAV1CPQ1_OLDCO</name>
<evidence type="ECO:0000259" key="13">
    <source>
        <dbReference type="Pfam" id="PF08541"/>
    </source>
</evidence>
<evidence type="ECO:0000256" key="8">
    <source>
        <dbReference type="ARBA" id="ARBA00023315"/>
    </source>
</evidence>
<evidence type="ECO:0000313" key="14">
    <source>
        <dbReference type="EMBL" id="CAI9097005.1"/>
    </source>
</evidence>
<evidence type="ECO:0000313" key="15">
    <source>
        <dbReference type="Proteomes" id="UP001161247"/>
    </source>
</evidence>
<dbReference type="SUPFAM" id="SSF53901">
    <property type="entry name" value="Thiolase-like"/>
    <property type="match status" value="2"/>
</dbReference>
<comment type="catalytic activity">
    <reaction evidence="9">
        <text>a very-long-chain acyl-CoA + malonyl-CoA + H(+) = a very-long-chain 3-oxoacyl-CoA + CO2 + CoA</text>
        <dbReference type="Rhea" id="RHEA:32727"/>
        <dbReference type="ChEBI" id="CHEBI:15378"/>
        <dbReference type="ChEBI" id="CHEBI:16526"/>
        <dbReference type="ChEBI" id="CHEBI:57287"/>
        <dbReference type="ChEBI" id="CHEBI:57384"/>
        <dbReference type="ChEBI" id="CHEBI:90725"/>
        <dbReference type="ChEBI" id="CHEBI:90736"/>
        <dbReference type="EC" id="2.3.1.199"/>
    </reaction>
</comment>
<evidence type="ECO:0000256" key="7">
    <source>
        <dbReference type="ARBA" id="ARBA00023136"/>
    </source>
</evidence>
<accession>A0AAV1CPQ1</accession>
<feature type="transmembrane region" description="Helical" evidence="11">
    <location>
        <begin position="12"/>
        <end position="34"/>
    </location>
</feature>
<evidence type="ECO:0000259" key="12">
    <source>
        <dbReference type="Pfam" id="PF08392"/>
    </source>
</evidence>
<evidence type="ECO:0000256" key="9">
    <source>
        <dbReference type="ARBA" id="ARBA00047375"/>
    </source>
</evidence>